<dbReference type="EMBL" id="CP036259">
    <property type="protein sequence ID" value="QDR81221.1"/>
    <property type="molecule type" value="Genomic_DNA"/>
</dbReference>
<keyword evidence="3" id="KW-1185">Reference proteome</keyword>
<organism evidence="2 3">
    <name type="scientific">Sporomusa termitida</name>
    <dbReference type="NCBI Taxonomy" id="2377"/>
    <lineage>
        <taxon>Bacteria</taxon>
        <taxon>Bacillati</taxon>
        <taxon>Bacillota</taxon>
        <taxon>Negativicutes</taxon>
        <taxon>Selenomonadales</taxon>
        <taxon>Sporomusaceae</taxon>
        <taxon>Sporomusa</taxon>
    </lineage>
</organism>
<proteinExistence type="predicted"/>
<dbReference type="AlphaFoldDB" id="A0A517DV50"/>
<accession>A0A517DV50</accession>
<dbReference type="Proteomes" id="UP000320776">
    <property type="component" value="Chromosome"/>
</dbReference>
<feature type="transmembrane region" description="Helical" evidence="1">
    <location>
        <begin position="29"/>
        <end position="48"/>
    </location>
</feature>
<dbReference type="KEGG" id="sted:SPTER_25950"/>
<keyword evidence="1" id="KW-1133">Transmembrane helix</keyword>
<gene>
    <name evidence="2" type="ORF">SPTER_25950</name>
</gene>
<evidence type="ECO:0000313" key="2">
    <source>
        <dbReference type="EMBL" id="QDR81221.1"/>
    </source>
</evidence>
<evidence type="ECO:0000256" key="1">
    <source>
        <dbReference type="SAM" id="Phobius"/>
    </source>
</evidence>
<keyword evidence="1" id="KW-0812">Transmembrane</keyword>
<name>A0A517DV50_9FIRM</name>
<sequence length="56" mass="6511">MTKKLPVDLIFFDASNASAQRFTISLTSISFYYETVCKLYLFFVFAGYKKPGFKYC</sequence>
<evidence type="ECO:0000313" key="3">
    <source>
        <dbReference type="Proteomes" id="UP000320776"/>
    </source>
</evidence>
<protein>
    <submittedName>
        <fullName evidence="2">Uncharacterized protein</fullName>
    </submittedName>
</protein>
<keyword evidence="1" id="KW-0472">Membrane</keyword>
<reference evidence="2 3" key="1">
    <citation type="submission" date="2019-02" db="EMBL/GenBank/DDBJ databases">
        <title>Closed genome of Sporomusa termitida DSM 4440.</title>
        <authorList>
            <person name="Poehlein A."/>
            <person name="Daniel R."/>
        </authorList>
    </citation>
    <scope>NUCLEOTIDE SEQUENCE [LARGE SCALE GENOMIC DNA]</scope>
    <source>
        <strain evidence="2 3">DSM 4440</strain>
    </source>
</reference>